<feature type="region of interest" description="Disordered" evidence="1">
    <location>
        <begin position="269"/>
        <end position="334"/>
    </location>
</feature>
<organism evidence="2">
    <name type="scientific">Nosema pernyi</name>
    <dbReference type="NCBI Taxonomy" id="1112939"/>
    <lineage>
        <taxon>Eukaryota</taxon>
        <taxon>Fungi</taxon>
        <taxon>Fungi incertae sedis</taxon>
        <taxon>Microsporidia</taxon>
        <taxon>Nosematidae</taxon>
        <taxon>Nosema</taxon>
    </lineage>
</organism>
<accession>X5EPA5</accession>
<reference evidence="2" key="1">
    <citation type="journal article" date="2015" name="Parasitol. Res.">
        <title>Morphological and molecular characterization of Nosema pernyi, a microsporidian parasite in Antheraea pernyi.</title>
        <authorList>
            <person name="Wang Y."/>
            <person name="Liu W."/>
            <person name="Jiang Y."/>
            <person name="Huang L."/>
            <person name="Irfan M."/>
            <person name="Shi S."/>
            <person name="Yang R."/>
            <person name="Qin L."/>
        </authorList>
    </citation>
    <scope>NUCLEOTIDE SEQUENCE</scope>
</reference>
<feature type="compositionally biased region" description="Polar residues" evidence="1">
    <location>
        <begin position="106"/>
        <end position="116"/>
    </location>
</feature>
<feature type="non-terminal residue" evidence="2">
    <location>
        <position position="334"/>
    </location>
</feature>
<feature type="region of interest" description="Disordered" evidence="1">
    <location>
        <begin position="106"/>
        <end position="132"/>
    </location>
</feature>
<dbReference type="EMBL" id="KJ210714">
    <property type="protein sequence ID" value="AHW68391.1"/>
    <property type="molecule type" value="mRNA"/>
</dbReference>
<evidence type="ECO:0000313" key="2">
    <source>
        <dbReference type="EMBL" id="AHW68391.1"/>
    </source>
</evidence>
<feature type="compositionally biased region" description="Basic and acidic residues" evidence="1">
    <location>
        <begin position="269"/>
        <end position="299"/>
    </location>
</feature>
<evidence type="ECO:0000256" key="1">
    <source>
        <dbReference type="SAM" id="MobiDB-lite"/>
    </source>
</evidence>
<name>X5EPA5_9MICR</name>
<feature type="compositionally biased region" description="Polar residues" evidence="1">
    <location>
        <begin position="123"/>
        <end position="132"/>
    </location>
</feature>
<dbReference type="AlphaFoldDB" id="X5EPA5"/>
<proteinExistence type="evidence at transcript level"/>
<sequence>MNIFRIELEKIYGKSLYNTEDLIKVEMNREMDKLYENVIKNDKNSNGKDIIKGDSVVKDSFNKGDSLVKDIFISRDSVVKDSFNKGDNSAVKNSFISRDNSFNKGDSSSFKANSNSLKRDSSFNKANNSSVKSYNSSIKNDGSFIKRDGSYIKGNSSVSKGNGSYVKTDTFITRDTNLSKANCSFKGVNIKKDEILKQDNVNNLIQEFIDLDKNKYQGNNKKYINNNIKVRDSLENVLDDLLVAQKEIDGFLLEDNQKKKPNEVEWLPKRKSIEDKDNHKDYIKGSHEGNIKGSHKDNIEDSDTLNIPTSKDTTPLKDTTSTPKDTTPTPKDTT</sequence>
<feature type="compositionally biased region" description="Low complexity" evidence="1">
    <location>
        <begin position="308"/>
        <end position="334"/>
    </location>
</feature>
<protein>
    <submittedName>
        <fullName evidence="2">Uncharacterized protein</fullName>
    </submittedName>
</protein>